<accession>A0A2N3PPL4</accession>
<dbReference type="Pfam" id="PF03797">
    <property type="entry name" value="Autotransporter"/>
    <property type="match status" value="1"/>
</dbReference>
<dbReference type="GO" id="GO:0019867">
    <property type="term" value="C:outer membrane"/>
    <property type="evidence" value="ECO:0007669"/>
    <property type="project" value="InterPro"/>
</dbReference>
<dbReference type="EMBL" id="PIUM01000033">
    <property type="protein sequence ID" value="PKU22351.1"/>
    <property type="molecule type" value="Genomic_DNA"/>
</dbReference>
<dbReference type="Gene3D" id="2.40.128.130">
    <property type="entry name" value="Autotransporter beta-domain"/>
    <property type="match status" value="1"/>
</dbReference>
<proteinExistence type="predicted"/>
<dbReference type="AlphaFoldDB" id="A0A2N3PPL4"/>
<reference evidence="3" key="1">
    <citation type="submission" date="2017-12" db="EMBL/GenBank/DDBJ databases">
        <title>Draft genome sequence of Telmatospirillum siberiense 26-4b1T, an acidotolerant peatland alphaproteobacterium potentially involved in sulfur cycling.</title>
        <authorList>
            <person name="Hausmann B."/>
            <person name="Pjevac P."/>
            <person name="Schreck K."/>
            <person name="Herbold C.W."/>
            <person name="Daims H."/>
            <person name="Wagner M."/>
            <person name="Pester M."/>
            <person name="Loy A."/>
        </authorList>
    </citation>
    <scope>NUCLEOTIDE SEQUENCE [LARGE SCALE GENOMIC DNA]</scope>
    <source>
        <strain evidence="3">26-4b1</strain>
    </source>
</reference>
<dbReference type="Proteomes" id="UP000233293">
    <property type="component" value="Unassembled WGS sequence"/>
</dbReference>
<dbReference type="SMART" id="SM00869">
    <property type="entry name" value="Autotransporter"/>
    <property type="match status" value="1"/>
</dbReference>
<comment type="caution">
    <text evidence="2">The sequence shown here is derived from an EMBL/GenBank/DDBJ whole genome shotgun (WGS) entry which is preliminary data.</text>
</comment>
<evidence type="ECO:0000313" key="2">
    <source>
        <dbReference type="EMBL" id="PKU22351.1"/>
    </source>
</evidence>
<dbReference type="SUPFAM" id="SSF103515">
    <property type="entry name" value="Autotransporter"/>
    <property type="match status" value="1"/>
</dbReference>
<dbReference type="InterPro" id="IPR005546">
    <property type="entry name" value="Autotransporte_beta"/>
</dbReference>
<feature type="domain" description="Autotransporter" evidence="1">
    <location>
        <begin position="647"/>
        <end position="926"/>
    </location>
</feature>
<name>A0A2N3PPL4_9PROT</name>
<sequence>MNNRCFLHKIPGDTSKIAILATGVLGMYLSPQAALATTCATLSNSTYYILGNCSGTFNWTSGNLSIGSGGTISGTTDGVTSTVSVGTLTNGGVITGTSEGLFLMNGSGVSTIGAIINAAGATIQSTGTGSGGIDIGALTGTVSNSGLIATVRRGIDNEYTITTVINNAGGTILATSDRGQDIANNGSIGSLINNGSLIVTGTTPNTDGASNTSIAPNPMGIANYQTIATVTNTGLISISGASATGVYNGTAGTIGTITNTGRIVVTGEGSSGIGNYHLLDTLNNSGTINANGAGAYGLFNKGTLASLINSGVISADGAGAYGVYDRRAVISSLVNSGTISAAGSGAVGIAISSASGTVATIVSLFNSGTIAGEGYALSNGGSLGQIVNSGVIAGNISSTAQDLSIAGGSGGSVGTLTGYAANSVGTIVASGVTFTSGSLWLNDAMTVGSGQGTVKNNASLQINRALTLAGNYLQASAGTLVIGVSSASSYGELVVSGAANLTSGHVALTAIDNATFTANESFTIVSAGSLSAGGVTVSGPTLPYQTSIIGNNLVVSLSSWTQTNTPNGPITQLLDQWSSQNGFQTILSQLAQLPAAQQTHAIKQLGTSQLTPQVNASGSTVAPTTTAVEQHQLAALDGAEKGAAAGSDMMRGAFWGQVLGGHATRDTSTGADGYTASSVGLLFGADVHPSDEMVTGLAASWLRSYSRGKADSAGNRTTLDSYQLTGYGTWRPDGGPAYAQGLLGVAYNDYDQKRGIDYLGETALAKFHGWQYQAKIGGGYDVPIAGMTATPVGSMQVVRVENNAYRETGAGAASWSVNRQGFNAVESELGAKLAANLDGRWNSLAGDLQASWVHSYTNSPIVTAASVIGGSGYSNTTARPAADGARVTAGVSLQESDGRSLRLEYDGDLRRNYRSHTGLIKIRAEF</sequence>
<dbReference type="InterPro" id="IPR036709">
    <property type="entry name" value="Autotransporte_beta_dom_sf"/>
</dbReference>
<keyword evidence="3" id="KW-1185">Reference proteome</keyword>
<evidence type="ECO:0000259" key="1">
    <source>
        <dbReference type="PROSITE" id="PS51208"/>
    </source>
</evidence>
<organism evidence="2 3">
    <name type="scientific">Telmatospirillum siberiense</name>
    <dbReference type="NCBI Taxonomy" id="382514"/>
    <lineage>
        <taxon>Bacteria</taxon>
        <taxon>Pseudomonadati</taxon>
        <taxon>Pseudomonadota</taxon>
        <taxon>Alphaproteobacteria</taxon>
        <taxon>Rhodospirillales</taxon>
        <taxon>Rhodospirillaceae</taxon>
        <taxon>Telmatospirillum</taxon>
    </lineage>
</organism>
<gene>
    <name evidence="2" type="ORF">CWS72_21990</name>
</gene>
<protein>
    <recommendedName>
        <fullName evidence="1">Autotransporter domain-containing protein</fullName>
    </recommendedName>
</protein>
<dbReference type="PROSITE" id="PS51208">
    <property type="entry name" value="AUTOTRANSPORTER"/>
    <property type="match status" value="1"/>
</dbReference>
<dbReference type="NCBIfam" id="TIGR01414">
    <property type="entry name" value="autotrans_barl"/>
    <property type="match status" value="1"/>
</dbReference>
<dbReference type="InterPro" id="IPR006315">
    <property type="entry name" value="OM_autotransptr_brl_dom"/>
</dbReference>
<evidence type="ECO:0000313" key="3">
    <source>
        <dbReference type="Proteomes" id="UP000233293"/>
    </source>
</evidence>